<sequence length="75" mass="8726">MIDVPDYSCFQQLWEQQLATGNDDDEDAEDEQLLQKLRMRGKAGKVRVVRKRSDSTSLSEWKTDFYLLLLFALGI</sequence>
<name>A0A8J2KZ95_9HEXA</name>
<accession>A0A8J2KZ95</accession>
<dbReference type="EMBL" id="CAJVCH010538527">
    <property type="protein sequence ID" value="CAG7826074.1"/>
    <property type="molecule type" value="Genomic_DNA"/>
</dbReference>
<dbReference type="Proteomes" id="UP000708208">
    <property type="component" value="Unassembled WGS sequence"/>
</dbReference>
<evidence type="ECO:0000313" key="1">
    <source>
        <dbReference type="EMBL" id="CAG7826074.1"/>
    </source>
</evidence>
<comment type="caution">
    <text evidence="1">The sequence shown here is derived from an EMBL/GenBank/DDBJ whole genome shotgun (WGS) entry which is preliminary data.</text>
</comment>
<evidence type="ECO:0000313" key="2">
    <source>
        <dbReference type="Proteomes" id="UP000708208"/>
    </source>
</evidence>
<organism evidence="1 2">
    <name type="scientific">Allacma fusca</name>
    <dbReference type="NCBI Taxonomy" id="39272"/>
    <lineage>
        <taxon>Eukaryota</taxon>
        <taxon>Metazoa</taxon>
        <taxon>Ecdysozoa</taxon>
        <taxon>Arthropoda</taxon>
        <taxon>Hexapoda</taxon>
        <taxon>Collembola</taxon>
        <taxon>Symphypleona</taxon>
        <taxon>Sminthuridae</taxon>
        <taxon>Allacma</taxon>
    </lineage>
</organism>
<reference evidence="1" key="1">
    <citation type="submission" date="2021-06" db="EMBL/GenBank/DDBJ databases">
        <authorList>
            <person name="Hodson N. C."/>
            <person name="Mongue J. A."/>
            <person name="Jaron S. K."/>
        </authorList>
    </citation>
    <scope>NUCLEOTIDE SEQUENCE</scope>
</reference>
<keyword evidence="2" id="KW-1185">Reference proteome</keyword>
<proteinExistence type="predicted"/>
<dbReference type="AlphaFoldDB" id="A0A8J2KZ95"/>
<protein>
    <submittedName>
        <fullName evidence="1">Uncharacterized protein</fullName>
    </submittedName>
</protein>
<gene>
    <name evidence="1" type="ORF">AFUS01_LOCUS36145</name>
</gene>